<reference evidence="1" key="1">
    <citation type="submission" date="2021-01" db="EMBL/GenBank/DDBJ databases">
        <authorList>
            <person name="Corre E."/>
            <person name="Pelletier E."/>
            <person name="Niang G."/>
            <person name="Scheremetjew M."/>
            <person name="Finn R."/>
            <person name="Kale V."/>
            <person name="Holt S."/>
            <person name="Cochrane G."/>
            <person name="Meng A."/>
            <person name="Brown T."/>
            <person name="Cohen L."/>
        </authorList>
    </citation>
    <scope>NUCLEOTIDE SEQUENCE</scope>
    <source>
        <strain evidence="1">CCAP979/52</strain>
    </source>
</reference>
<gene>
    <name evidence="1" type="ORF">CCUR1050_LOCUS11344</name>
</gene>
<organism evidence="1">
    <name type="scientific">Cryptomonas curvata</name>
    <dbReference type="NCBI Taxonomy" id="233186"/>
    <lineage>
        <taxon>Eukaryota</taxon>
        <taxon>Cryptophyceae</taxon>
        <taxon>Cryptomonadales</taxon>
        <taxon>Cryptomonadaceae</taxon>
        <taxon>Cryptomonas</taxon>
    </lineage>
</organism>
<sequence>MISPLESFSLMPLGFVLNKAFSPGQSRKGVLATFKIIRRPRAVASMCICINCKLVDRCKAYRFVEEKHSQPFISQDPDFMPRDGTPKIQVFIRKETDAAKGESAASPLGMTVEYDVFECDDFVADQGRWARIMPPGTLLAAGLPPDFVPT</sequence>
<dbReference type="Pfam" id="PF10718">
    <property type="entry name" value="Ycf34"/>
    <property type="match status" value="1"/>
</dbReference>
<dbReference type="EMBL" id="HBEZ01020459">
    <property type="protein sequence ID" value="CAD8633663.1"/>
    <property type="molecule type" value="Transcribed_RNA"/>
</dbReference>
<protein>
    <submittedName>
        <fullName evidence="1">Uncharacterized protein</fullName>
    </submittedName>
</protein>
<name>A0A7S0M9P2_9CRYP</name>
<dbReference type="AlphaFoldDB" id="A0A7S0M9P2"/>
<dbReference type="InterPro" id="IPR019656">
    <property type="entry name" value="Uncharacterised_Ycf34"/>
</dbReference>
<evidence type="ECO:0000313" key="1">
    <source>
        <dbReference type="EMBL" id="CAD8633663.1"/>
    </source>
</evidence>
<accession>A0A7S0M9P2</accession>
<proteinExistence type="predicted"/>